<feature type="repeat" description="NHL" evidence="4">
    <location>
        <begin position="170"/>
        <end position="200"/>
    </location>
</feature>
<evidence type="ECO:0000256" key="1">
    <source>
        <dbReference type="ARBA" id="ARBA00022729"/>
    </source>
</evidence>
<name>A0A813J7R1_POLGL</name>
<evidence type="ECO:0000256" key="2">
    <source>
        <dbReference type="ARBA" id="ARBA00022737"/>
    </source>
</evidence>
<feature type="repeat" description="NHL" evidence="4">
    <location>
        <begin position="41"/>
        <end position="82"/>
    </location>
</feature>
<protein>
    <submittedName>
        <fullName evidence="6">Uncharacterized protein</fullName>
    </submittedName>
</protein>
<keyword evidence="1" id="KW-0732">Signal</keyword>
<dbReference type="InterPro" id="IPR001258">
    <property type="entry name" value="NHL_repeat"/>
</dbReference>
<dbReference type="EMBL" id="CAJNNW010020157">
    <property type="protein sequence ID" value="CAE8665780.1"/>
    <property type="molecule type" value="Genomic_DNA"/>
</dbReference>
<feature type="repeat" description="NHL" evidence="4">
    <location>
        <begin position="111"/>
        <end position="141"/>
    </location>
</feature>
<evidence type="ECO:0000256" key="5">
    <source>
        <dbReference type="SAM" id="MobiDB-lite"/>
    </source>
</evidence>
<dbReference type="PANTHER" id="PTHR10680:SF14">
    <property type="entry name" value="PEPTIDYL-GLYCINE ALPHA-AMIDATING MONOOXYGENASE"/>
    <property type="match status" value="1"/>
</dbReference>
<organism evidence="6 7">
    <name type="scientific">Polarella glacialis</name>
    <name type="common">Dinoflagellate</name>
    <dbReference type="NCBI Taxonomy" id="89957"/>
    <lineage>
        <taxon>Eukaryota</taxon>
        <taxon>Sar</taxon>
        <taxon>Alveolata</taxon>
        <taxon>Dinophyceae</taxon>
        <taxon>Suessiales</taxon>
        <taxon>Suessiaceae</taxon>
        <taxon>Polarella</taxon>
    </lineage>
</organism>
<proteinExistence type="predicted"/>
<evidence type="ECO:0000313" key="6">
    <source>
        <dbReference type="EMBL" id="CAE8665780.1"/>
    </source>
</evidence>
<keyword evidence="3" id="KW-0325">Glycoprotein</keyword>
<dbReference type="GO" id="GO:0005576">
    <property type="term" value="C:extracellular region"/>
    <property type="evidence" value="ECO:0007669"/>
    <property type="project" value="TreeGrafter"/>
</dbReference>
<evidence type="ECO:0000313" key="7">
    <source>
        <dbReference type="Proteomes" id="UP000626109"/>
    </source>
</evidence>
<dbReference type="Gene3D" id="2.120.10.30">
    <property type="entry name" value="TolB, C-terminal domain"/>
    <property type="match status" value="2"/>
</dbReference>
<sequence length="541" mass="56388">MSRTADLCVWVRACVCASVVGFGAGFPPFLYGQQDFVSRSGNQGGTANASTLYFPSSIAFDSTGGLCIADFRNSRVLCYDSGSTTASSVYGQPDFVSILPNQGGTASASTLYYPIGIAFDNTGGLCITDASNSRVLCYSAGNTTASRVYGQPDFVSILPNQGGTASASTLSRPSGIAFDNTGGLCITDSVNNRVLCYSAGSTTAGRVYGQLNYFSISASQGGTASASTLYNPIGIAFDSAGWLCIADSLNSRVLCYGAGSTTASRVYGQPDFVSILPNQRGAASASTLYNPIVIAFDNTRGLCITESGNSRVLCYDAGGTTASSVYGQPDFVSILPNQGGTASASTLYFPRGIAFDNTGGPCIADEGNNRVLCSRITSSSTTSSTSTSTWTSTSSTTSSSTTSSTSTSTWTSTSSTTSSTSTSTWTSTSSTTSSPTTLTNWCIGFDYSLLDKHSKAYCKMQEDKAHYHTLWEQRSGAVSGQRIANISISSVMFLLWGILGATSLVAWRRGAWSRPAPLSDPGDVFLLTETDSLLSSDELVA</sequence>
<evidence type="ECO:0000256" key="4">
    <source>
        <dbReference type="PROSITE-ProRule" id="PRU00504"/>
    </source>
</evidence>
<dbReference type="PANTHER" id="PTHR10680">
    <property type="entry name" value="PEPTIDYL-GLYCINE ALPHA-AMIDATING MONOOXYGENASE"/>
    <property type="match status" value="1"/>
</dbReference>
<reference evidence="6" key="1">
    <citation type="submission" date="2021-02" db="EMBL/GenBank/DDBJ databases">
        <authorList>
            <person name="Dougan E. K."/>
            <person name="Rhodes N."/>
            <person name="Thang M."/>
            <person name="Chan C."/>
        </authorList>
    </citation>
    <scope>NUCLEOTIDE SEQUENCE</scope>
</reference>
<dbReference type="SUPFAM" id="SSF101898">
    <property type="entry name" value="NHL repeat"/>
    <property type="match status" value="1"/>
</dbReference>
<dbReference type="Gene3D" id="2.40.10.500">
    <property type="match status" value="1"/>
</dbReference>
<gene>
    <name evidence="6" type="ORF">PGLA2088_LOCUS16024</name>
</gene>
<accession>A0A813J7R1</accession>
<feature type="region of interest" description="Disordered" evidence="5">
    <location>
        <begin position="379"/>
        <end position="435"/>
    </location>
</feature>
<dbReference type="AlphaFoldDB" id="A0A813J7R1"/>
<comment type="caution">
    <text evidence="6">The sequence shown here is derived from an EMBL/GenBank/DDBJ whole genome shotgun (WGS) entry which is preliminary data.</text>
</comment>
<dbReference type="InterPro" id="IPR011042">
    <property type="entry name" value="6-blade_b-propeller_TolB-like"/>
</dbReference>
<dbReference type="Pfam" id="PF01436">
    <property type="entry name" value="NHL"/>
    <property type="match status" value="3"/>
</dbReference>
<keyword evidence="2" id="KW-0677">Repeat</keyword>
<dbReference type="PROSITE" id="PS51125">
    <property type="entry name" value="NHL"/>
    <property type="match status" value="3"/>
</dbReference>
<dbReference type="Proteomes" id="UP000626109">
    <property type="component" value="Unassembled WGS sequence"/>
</dbReference>
<evidence type="ECO:0000256" key="3">
    <source>
        <dbReference type="ARBA" id="ARBA00023180"/>
    </source>
</evidence>